<feature type="repeat" description="TPR" evidence="3">
    <location>
        <begin position="829"/>
        <end position="862"/>
    </location>
</feature>
<feature type="repeat" description="TPR" evidence="3">
    <location>
        <begin position="727"/>
        <end position="760"/>
    </location>
</feature>
<keyword evidence="1" id="KW-0677">Repeat</keyword>
<feature type="compositionally biased region" description="Basic and acidic residues" evidence="4">
    <location>
        <begin position="250"/>
        <end position="264"/>
    </location>
</feature>
<proteinExistence type="predicted"/>
<accession>A0A2U3LDN2</accession>
<feature type="domain" description="DUF3857" evidence="7">
    <location>
        <begin position="87"/>
        <end position="251"/>
    </location>
</feature>
<dbReference type="PROSITE" id="PS50005">
    <property type="entry name" value="TPR"/>
    <property type="match status" value="4"/>
</dbReference>
<dbReference type="InterPro" id="IPR011990">
    <property type="entry name" value="TPR-like_helical_dom_sf"/>
</dbReference>
<evidence type="ECO:0000256" key="1">
    <source>
        <dbReference type="ARBA" id="ARBA00022737"/>
    </source>
</evidence>
<evidence type="ECO:0000259" key="7">
    <source>
        <dbReference type="Pfam" id="PF12969"/>
    </source>
</evidence>
<evidence type="ECO:0000256" key="5">
    <source>
        <dbReference type="SAM" id="SignalP"/>
    </source>
</evidence>
<evidence type="ECO:0000313" key="9">
    <source>
        <dbReference type="Proteomes" id="UP000238701"/>
    </source>
</evidence>
<keyword evidence="5" id="KW-0732">Signal</keyword>
<gene>
    <name evidence="8" type="ORF">SBA1_980026</name>
</gene>
<dbReference type="PROSITE" id="PS50293">
    <property type="entry name" value="TPR_REGION"/>
    <property type="match status" value="2"/>
</dbReference>
<dbReference type="Gene3D" id="1.25.40.10">
    <property type="entry name" value="Tetratricopeptide repeat domain"/>
    <property type="match status" value="3"/>
</dbReference>
<feature type="repeat" description="TPR" evidence="3">
    <location>
        <begin position="795"/>
        <end position="828"/>
    </location>
</feature>
<evidence type="ECO:0000259" key="6">
    <source>
        <dbReference type="Pfam" id="PF01841"/>
    </source>
</evidence>
<sequence length="1109" mass="122171">MRVCFLALSLCLLAAGAPAQQSSQTSPSSVAPASGSSATTPSGKPDEKSAAAAEKPADSAKAADKSHDYSEESFVVEQMHSRYRFEADGTGRKEVTARVRVQSEAGVQQWGQLQVGYNSANERVEIPYVRVLKQDGSVVKAGDDAVQDLSAPIEHEAPVYTDYRQKHITVPGLRPGEVLEYDLVTVIHTPLAPGQFWTEYEFDKSSIVLDETVDVDLPAARPLKVKSKPGMDPKVTEENGRRVYHWSSSHLEREDDEKAKDKDKDKKKKHRPDEDRPDVQITTFETWEQIGRWYASLEKDRRVPSPEVRAKADELTKGLATDLEKTEALYDFVAKNFRYVSLSLGVGRYQPHAAADVLQNQYGDCKDKHTLLASLLQAEGLYASSVLINSSRKLDPDVPSPSQFDHVITMLPLDHKGDKEEVWMDTTSEVAPFRLLAFTLRNKQALVIPPADPASAVAPDLEETPADTPMPDTEASEIDGKVNDLGKLEAHVHYEFRGDEELMLRSVFRRVPQANWQRVVENINAGLGGDVTNLKVSDPSATREPFTLSYDVSKVNFLDWSKKKTEIALPLVQFSLPDADDGDTDADAEPLKLGPRAEYSYQIRLELPAKYTAHVPLAFSLKRDYAEYEAAYKAEGGVFTAGRKLTLHQSELPATRTADYLSFRRAVGADLQQQLSVESSVAGAPVPPPDMKADDLVESARAASDSGNFPVALALLKRATEVDPKNKYAWNNLGLIYLAMRENEQAIAAFQKQLEVNPYDEYAWNNLGRVYWSERNYDDAVKAFNKQLENNPLDKSSHANLGVMYAEWHKYDLAVPELEKAAALTPDSAELQVSLGDAYLNLGQDDKALATFDHAVELSATPLVWNNIAYQLSLKKSHLDRAQQYAESAVSATAAALRNISLDRLTQQELPLVSSLVAYWDTLGWVHFANGDLTTAQKYVAAAWDLGHHGEVGDHLGQIYEKRGEKGLALRTYALSMSGLRPIPETRGRLASLAGGDAKADAAVARYKDELQHLPIIDLGKTTQTGNADFFILLSGGAGSAASVTAVKFVSGDEKLKAYTDALRTADYHLTFPDGTPLKVLRRGTLSCSVTTGKCEFSLMLPDDVRTVD</sequence>
<dbReference type="PANTHER" id="PTHR44858:SF1">
    <property type="entry name" value="UDP-N-ACETYLGLUCOSAMINE--PEPTIDE N-ACETYLGLUCOSAMINYLTRANSFERASE SPINDLY-RELATED"/>
    <property type="match status" value="1"/>
</dbReference>
<dbReference type="Pfam" id="PF13181">
    <property type="entry name" value="TPR_8"/>
    <property type="match status" value="1"/>
</dbReference>
<evidence type="ECO:0000313" key="8">
    <source>
        <dbReference type="EMBL" id="SPF50023.1"/>
    </source>
</evidence>
<feature type="region of interest" description="Disordered" evidence="4">
    <location>
        <begin position="454"/>
        <end position="477"/>
    </location>
</feature>
<dbReference type="Pfam" id="PF12969">
    <property type="entry name" value="DUF3857"/>
    <property type="match status" value="1"/>
</dbReference>
<dbReference type="Pfam" id="PF01841">
    <property type="entry name" value="Transglut_core"/>
    <property type="match status" value="1"/>
</dbReference>
<dbReference type="InterPro" id="IPR002931">
    <property type="entry name" value="Transglutaminase-like"/>
</dbReference>
<feature type="signal peptide" evidence="5">
    <location>
        <begin position="1"/>
        <end position="19"/>
    </location>
</feature>
<dbReference type="Gene3D" id="3.10.620.30">
    <property type="match status" value="1"/>
</dbReference>
<organism evidence="8 9">
    <name type="scientific">Candidatus Sulfotelmatobacter kueseliae</name>
    <dbReference type="NCBI Taxonomy" id="2042962"/>
    <lineage>
        <taxon>Bacteria</taxon>
        <taxon>Pseudomonadati</taxon>
        <taxon>Acidobacteriota</taxon>
        <taxon>Terriglobia</taxon>
        <taxon>Terriglobales</taxon>
        <taxon>Candidatus Korobacteraceae</taxon>
        <taxon>Candidatus Sulfotelmatobacter</taxon>
    </lineage>
</organism>
<evidence type="ECO:0000256" key="4">
    <source>
        <dbReference type="SAM" id="MobiDB-lite"/>
    </source>
</evidence>
<name>A0A2U3LDN2_9BACT</name>
<dbReference type="SMART" id="SM00028">
    <property type="entry name" value="TPR"/>
    <property type="match status" value="5"/>
</dbReference>
<evidence type="ECO:0000256" key="3">
    <source>
        <dbReference type="PROSITE-ProRule" id="PRU00339"/>
    </source>
</evidence>
<feature type="region of interest" description="Disordered" evidence="4">
    <location>
        <begin position="223"/>
        <end position="277"/>
    </location>
</feature>
<evidence type="ECO:0000256" key="2">
    <source>
        <dbReference type="ARBA" id="ARBA00022803"/>
    </source>
</evidence>
<dbReference type="InterPro" id="IPR024618">
    <property type="entry name" value="DUF3857"/>
</dbReference>
<dbReference type="InterPro" id="IPR019734">
    <property type="entry name" value="TPR_rpt"/>
</dbReference>
<feature type="compositionally biased region" description="Basic and acidic residues" evidence="4">
    <location>
        <begin position="229"/>
        <end position="241"/>
    </location>
</feature>
<dbReference type="Gene3D" id="2.60.40.3140">
    <property type="match status" value="1"/>
</dbReference>
<protein>
    <submittedName>
        <fullName evidence="8">Tetratricopeptide repeat protein</fullName>
    </submittedName>
</protein>
<dbReference type="Proteomes" id="UP000238701">
    <property type="component" value="Unassembled WGS sequence"/>
</dbReference>
<feature type="domain" description="Transglutaminase-like" evidence="6">
    <location>
        <begin position="310"/>
        <end position="383"/>
    </location>
</feature>
<keyword evidence="2 3" id="KW-0802">TPR repeat</keyword>
<feature type="compositionally biased region" description="Low complexity" evidence="4">
    <location>
        <begin position="19"/>
        <end position="43"/>
    </location>
</feature>
<feature type="repeat" description="TPR" evidence="3">
    <location>
        <begin position="761"/>
        <end position="794"/>
    </location>
</feature>
<dbReference type="AlphaFoldDB" id="A0A2U3LDN2"/>
<dbReference type="PANTHER" id="PTHR44858">
    <property type="entry name" value="TETRATRICOPEPTIDE REPEAT PROTEIN 6"/>
    <property type="match status" value="1"/>
</dbReference>
<dbReference type="SUPFAM" id="SSF48452">
    <property type="entry name" value="TPR-like"/>
    <property type="match status" value="2"/>
</dbReference>
<dbReference type="Pfam" id="PF14559">
    <property type="entry name" value="TPR_19"/>
    <property type="match status" value="1"/>
</dbReference>
<dbReference type="InterPro" id="IPR038765">
    <property type="entry name" value="Papain-like_cys_pep_sf"/>
</dbReference>
<dbReference type="Pfam" id="PF13432">
    <property type="entry name" value="TPR_16"/>
    <property type="match status" value="1"/>
</dbReference>
<dbReference type="SUPFAM" id="SSF54001">
    <property type="entry name" value="Cysteine proteinases"/>
    <property type="match status" value="1"/>
</dbReference>
<feature type="chain" id="PRO_5015440643" evidence="5">
    <location>
        <begin position="20"/>
        <end position="1109"/>
    </location>
</feature>
<reference evidence="9" key="1">
    <citation type="submission" date="2018-02" db="EMBL/GenBank/DDBJ databases">
        <authorList>
            <person name="Hausmann B."/>
        </authorList>
    </citation>
    <scope>NUCLEOTIDE SEQUENCE [LARGE SCALE GENOMIC DNA]</scope>
    <source>
        <strain evidence="9">Peat soil MAG SbA1</strain>
    </source>
</reference>
<dbReference type="InterPro" id="IPR050498">
    <property type="entry name" value="Ycf3"/>
</dbReference>
<dbReference type="EMBL" id="OMOD01000197">
    <property type="protein sequence ID" value="SPF50023.1"/>
    <property type="molecule type" value="Genomic_DNA"/>
</dbReference>
<feature type="region of interest" description="Disordered" evidence="4">
    <location>
        <begin position="19"/>
        <end position="71"/>
    </location>
</feature>
<feature type="compositionally biased region" description="Basic and acidic residues" evidence="4">
    <location>
        <begin position="44"/>
        <end position="70"/>
    </location>
</feature>